<comment type="similarity">
    <text evidence="2">Belongs to the GST superfamily.</text>
</comment>
<dbReference type="STRING" id="426428.A0A0D2XKE0"/>
<organism evidence="3 4">
    <name type="scientific">Fusarium oxysporum (strain Fo5176)</name>
    <name type="common">Fusarium vascular wilt</name>
    <dbReference type="NCBI Taxonomy" id="660025"/>
    <lineage>
        <taxon>Eukaryota</taxon>
        <taxon>Fungi</taxon>
        <taxon>Dikarya</taxon>
        <taxon>Ascomycota</taxon>
        <taxon>Pezizomycotina</taxon>
        <taxon>Sordariomycetes</taxon>
        <taxon>Hypocreomycetidae</taxon>
        <taxon>Hypocreales</taxon>
        <taxon>Nectriaceae</taxon>
        <taxon>Fusarium</taxon>
        <taxon>Fusarium oxysporum species complex</taxon>
    </lineage>
</organism>
<dbReference type="Pfam" id="PF17172">
    <property type="entry name" value="GST_N_4"/>
    <property type="match status" value="1"/>
</dbReference>
<dbReference type="SFLD" id="SFLDG01180">
    <property type="entry name" value="SUF1"/>
    <property type="match status" value="1"/>
</dbReference>
<dbReference type="InterPro" id="IPR012336">
    <property type="entry name" value="Thioredoxin-like_fold"/>
</dbReference>
<protein>
    <submittedName>
        <fullName evidence="3">Uncharacterized protein</fullName>
    </submittedName>
</protein>
<comment type="similarity">
    <text evidence="1">Belongs to the FAX family.</text>
</comment>
<proteinExistence type="inferred from homology"/>
<dbReference type="InterPro" id="IPR026928">
    <property type="entry name" value="FAX/IsoI-like"/>
</dbReference>
<name>A0A0D2XKE0_FUSOF</name>
<dbReference type="CDD" id="cd03193">
    <property type="entry name" value="GST_C_Metaxin"/>
    <property type="match status" value="1"/>
</dbReference>
<sequence length="253" mass="28668">MAFNKVSQFTIFRGPGKPNAFTWSPFVIKLEARLRFAGVSYRVAEGSPKTAPRGKIPYIEAEGETLSDSTFIIKRFIDEGLVPDLNAGLTPVQRAQDLAFRALMEEKVYFYGTREKWCDNYYTMRSNIFASMPWLLQVVIGYLAARANARTAYGQGTGRLTDEEVTELREEVWESVEALLAEARMRKKGDGPFWALGGDEPTEVDATLFGFIASSLICEAAPTSAAIVRKHSSLMEYAERIHERYFPDYERWE</sequence>
<dbReference type="SUPFAM" id="SSF47616">
    <property type="entry name" value="GST C-terminal domain-like"/>
    <property type="match status" value="1"/>
</dbReference>
<dbReference type="Pfam" id="PF17171">
    <property type="entry name" value="GST_C_6"/>
    <property type="match status" value="1"/>
</dbReference>
<dbReference type="SFLD" id="SFLDS00019">
    <property type="entry name" value="Glutathione_Transferase_(cytos"/>
    <property type="match status" value="1"/>
</dbReference>
<dbReference type="InterPro" id="IPR036249">
    <property type="entry name" value="Thioredoxin-like_sf"/>
</dbReference>
<reference evidence="3" key="2">
    <citation type="submission" date="2025-08" db="UniProtKB">
        <authorList>
            <consortium name="EnsemblFungi"/>
        </authorList>
    </citation>
    <scope>IDENTIFICATION</scope>
    <source>
        <strain evidence="3">4287 / CBS 123668 / FGSC 9935 / NRRL 34936</strain>
    </source>
</reference>
<evidence type="ECO:0000313" key="3">
    <source>
        <dbReference type="EnsemblFungi" id="FOXG_04414P0"/>
    </source>
</evidence>
<reference evidence="4" key="1">
    <citation type="journal article" date="2012" name="Mol. Plant Microbe Interact.">
        <title>A highly conserved effector in Fusarium oxysporum is required for full virulence on Arabidopsis.</title>
        <authorList>
            <person name="Thatcher L.F."/>
            <person name="Gardiner D.M."/>
            <person name="Kazan K."/>
            <person name="Manners J."/>
        </authorList>
    </citation>
    <scope>NUCLEOTIDE SEQUENCE [LARGE SCALE GENOMIC DNA]</scope>
    <source>
        <strain evidence="4">Fo5176</strain>
    </source>
</reference>
<evidence type="ECO:0000256" key="2">
    <source>
        <dbReference type="ARBA" id="ARBA00007409"/>
    </source>
</evidence>
<dbReference type="AlphaFoldDB" id="A0A0D2XKE0"/>
<gene>
    <name evidence="3" type="primary">28946465</name>
</gene>
<dbReference type="PANTHER" id="PTHR12289:SF41">
    <property type="entry name" value="FAILED AXON CONNECTIONS-RELATED"/>
    <property type="match status" value="1"/>
</dbReference>
<dbReference type="Proteomes" id="UP000002489">
    <property type="component" value="Unassembled WGS sequence"/>
</dbReference>
<dbReference type="GO" id="GO:0005737">
    <property type="term" value="C:cytoplasm"/>
    <property type="evidence" value="ECO:0007669"/>
    <property type="project" value="TreeGrafter"/>
</dbReference>
<evidence type="ECO:0000313" key="4">
    <source>
        <dbReference type="Proteomes" id="UP000002489"/>
    </source>
</evidence>
<accession>A0A0D2XKE0</accession>
<dbReference type="SFLD" id="SFLDG01200">
    <property type="entry name" value="SUF1.1"/>
    <property type="match status" value="1"/>
</dbReference>
<dbReference type="InterPro" id="IPR040079">
    <property type="entry name" value="Glutathione_S-Trfase"/>
</dbReference>
<dbReference type="InterPro" id="IPR050931">
    <property type="entry name" value="Mito_Protein_Transport_Metaxin"/>
</dbReference>
<dbReference type="SUPFAM" id="SSF52833">
    <property type="entry name" value="Thioredoxin-like"/>
    <property type="match status" value="1"/>
</dbReference>
<dbReference type="InterPro" id="IPR036282">
    <property type="entry name" value="Glutathione-S-Trfase_C_sf"/>
</dbReference>
<dbReference type="InterPro" id="IPR033468">
    <property type="entry name" value="Metaxin_GST"/>
</dbReference>
<evidence type="ECO:0000256" key="1">
    <source>
        <dbReference type="ARBA" id="ARBA00006475"/>
    </source>
</evidence>
<dbReference type="VEuPathDB" id="FungiDB:FOXG_04414"/>
<dbReference type="EnsemblFungi" id="FOXG_04414T0">
    <property type="protein sequence ID" value="FOXG_04414P0"/>
    <property type="gene ID" value="FOXG_04414"/>
</dbReference>
<dbReference type="PANTHER" id="PTHR12289">
    <property type="entry name" value="METAXIN RELATED"/>
    <property type="match status" value="1"/>
</dbReference>